<proteinExistence type="predicted"/>
<accession>A2Q4P6</accession>
<protein>
    <submittedName>
        <fullName evidence="1">Uncharacterized protein</fullName>
    </submittedName>
</protein>
<name>A2Q4P6_MEDTR</name>
<evidence type="ECO:0000313" key="1">
    <source>
        <dbReference type="EMBL" id="ABN08596.1"/>
    </source>
</evidence>
<organism evidence="1">
    <name type="scientific">Medicago truncatula</name>
    <name type="common">Barrel medic</name>
    <name type="synonym">Medicago tribuloides</name>
    <dbReference type="NCBI Taxonomy" id="3880"/>
    <lineage>
        <taxon>Eukaryota</taxon>
        <taxon>Viridiplantae</taxon>
        <taxon>Streptophyta</taxon>
        <taxon>Embryophyta</taxon>
        <taxon>Tracheophyta</taxon>
        <taxon>Spermatophyta</taxon>
        <taxon>Magnoliopsida</taxon>
        <taxon>eudicotyledons</taxon>
        <taxon>Gunneridae</taxon>
        <taxon>Pentapetalae</taxon>
        <taxon>rosids</taxon>
        <taxon>fabids</taxon>
        <taxon>Fabales</taxon>
        <taxon>Fabaceae</taxon>
        <taxon>Papilionoideae</taxon>
        <taxon>50 kb inversion clade</taxon>
        <taxon>NPAAA clade</taxon>
        <taxon>Hologalegina</taxon>
        <taxon>IRL clade</taxon>
        <taxon>Trifolieae</taxon>
        <taxon>Medicago</taxon>
    </lineage>
</organism>
<reference evidence="1" key="1">
    <citation type="submission" date="2005-03" db="EMBL/GenBank/DDBJ databases">
        <authorList>
            <person name="Town C.D."/>
        </authorList>
    </citation>
    <scope>NUCLEOTIDE SEQUENCE</scope>
</reference>
<dbReference type="EMBL" id="AC157507">
    <property type="protein sequence ID" value="ABN08596.1"/>
    <property type="molecule type" value="Genomic_DNA"/>
</dbReference>
<sequence length="61" mass="6994">MILHDMPLPVPRPPEREILDARAAQEDGDLAYLQFSGRMGRIRDNIYVVMRSGLVPKETEE</sequence>
<dbReference type="AlphaFoldDB" id="A2Q4P6"/>
<gene>
    <name evidence="1" type="ORF">MtrDRAFT_AC157507g5v2</name>
</gene>
<reference evidence="1" key="2">
    <citation type="submission" date="2007-03" db="EMBL/GenBank/DDBJ databases">
        <authorList>
            <consortium name="The International Medicago Genome Annotation Group"/>
        </authorList>
    </citation>
    <scope>NUCLEOTIDE SEQUENCE</scope>
</reference>